<sequence>MNDDDDAVEALMTATRVLVGVATGAMEELGGVVTLPGFRLLLALDELGPSPGNVAAARLGTAASSVTRLGDSLEASGHLTRRRDPANRSVVLLEPTPRGTEVVHGVLRRRREALRTVVTRVPTNERPALTSALHTLRDAAGSDFGAGPLELTAL</sequence>
<keyword evidence="3" id="KW-1185">Reference proteome</keyword>
<reference evidence="2 3" key="1">
    <citation type="submission" date="2021-11" db="EMBL/GenBank/DDBJ databases">
        <title>Draft genome sequence of Actinomycetospora sp. SF1 isolated from the rhizosphere soil.</title>
        <authorList>
            <person name="Duangmal K."/>
            <person name="Chantavorakit T."/>
        </authorList>
    </citation>
    <scope>NUCLEOTIDE SEQUENCE [LARGE SCALE GENOMIC DNA]</scope>
    <source>
        <strain evidence="2 3">TBRC 5722</strain>
    </source>
</reference>
<gene>
    <name evidence="2" type="ORF">LQ327_30655</name>
</gene>
<dbReference type="EMBL" id="JAJNDB010000009">
    <property type="protein sequence ID" value="MCD2197740.1"/>
    <property type="molecule type" value="Genomic_DNA"/>
</dbReference>
<dbReference type="InterPro" id="IPR000835">
    <property type="entry name" value="HTH_MarR-typ"/>
</dbReference>
<dbReference type="RefSeq" id="WP_230740025.1">
    <property type="nucleotide sequence ID" value="NZ_JAJNDB010000009.1"/>
</dbReference>
<dbReference type="SUPFAM" id="SSF46785">
    <property type="entry name" value="Winged helix' DNA-binding domain"/>
    <property type="match status" value="1"/>
</dbReference>
<dbReference type="SMART" id="SM00347">
    <property type="entry name" value="HTH_MARR"/>
    <property type="match status" value="1"/>
</dbReference>
<proteinExistence type="predicted"/>
<dbReference type="PANTHER" id="PTHR33164">
    <property type="entry name" value="TRANSCRIPTIONAL REGULATOR, MARR FAMILY"/>
    <property type="match status" value="1"/>
</dbReference>
<name>A0ABS8PHM2_9PSEU</name>
<dbReference type="Gene3D" id="1.10.10.10">
    <property type="entry name" value="Winged helix-like DNA-binding domain superfamily/Winged helix DNA-binding domain"/>
    <property type="match status" value="1"/>
</dbReference>
<feature type="domain" description="HTH marR-type" evidence="1">
    <location>
        <begin position="24"/>
        <end position="126"/>
    </location>
</feature>
<accession>A0ABS8PHM2</accession>
<dbReference type="InterPro" id="IPR036388">
    <property type="entry name" value="WH-like_DNA-bd_sf"/>
</dbReference>
<comment type="caution">
    <text evidence="2">The sequence shown here is derived from an EMBL/GenBank/DDBJ whole genome shotgun (WGS) entry which is preliminary data.</text>
</comment>
<evidence type="ECO:0000259" key="1">
    <source>
        <dbReference type="SMART" id="SM00347"/>
    </source>
</evidence>
<dbReference type="Proteomes" id="UP001199469">
    <property type="component" value="Unassembled WGS sequence"/>
</dbReference>
<evidence type="ECO:0000313" key="3">
    <source>
        <dbReference type="Proteomes" id="UP001199469"/>
    </source>
</evidence>
<dbReference type="PANTHER" id="PTHR33164:SF94">
    <property type="entry name" value="TRANSCRIPTIONAL REGULATORY PROTEIN-RELATED"/>
    <property type="match status" value="1"/>
</dbReference>
<dbReference type="InterPro" id="IPR039422">
    <property type="entry name" value="MarR/SlyA-like"/>
</dbReference>
<evidence type="ECO:0000313" key="2">
    <source>
        <dbReference type="EMBL" id="MCD2197740.1"/>
    </source>
</evidence>
<dbReference type="InterPro" id="IPR036390">
    <property type="entry name" value="WH_DNA-bd_sf"/>
</dbReference>
<organism evidence="2 3">
    <name type="scientific">Actinomycetospora endophytica</name>
    <dbReference type="NCBI Taxonomy" id="2291215"/>
    <lineage>
        <taxon>Bacteria</taxon>
        <taxon>Bacillati</taxon>
        <taxon>Actinomycetota</taxon>
        <taxon>Actinomycetes</taxon>
        <taxon>Pseudonocardiales</taxon>
        <taxon>Pseudonocardiaceae</taxon>
        <taxon>Actinomycetospora</taxon>
    </lineage>
</organism>
<protein>
    <submittedName>
        <fullName evidence="2">MarR family transcriptional regulator</fullName>
    </submittedName>
</protein>